<keyword evidence="9" id="KW-1185">Reference proteome</keyword>
<dbReference type="EMBL" id="FOPY01000009">
    <property type="protein sequence ID" value="SFH76765.1"/>
    <property type="molecule type" value="Genomic_DNA"/>
</dbReference>
<dbReference type="Gene3D" id="3.40.50.1970">
    <property type="match status" value="1"/>
</dbReference>
<keyword evidence="3" id="KW-0520">NAD</keyword>
<sequence length="425" mass="46737">MENHIIAGMAGESSIATTGAGPEQEQMRNIGDHATMVKWQRFSVPFAYPVAFTRNLFALDNPLLFEMLAMRERDKRHRCLVYLDEGVVTAQPDLPNRVRRYFDAHARHIELVDWVVVPGGEDIKLHPGHVMAMLKAIHRLRIDRHAYVLAIGGGAVLDAVGFAAATAHRGVRHLRVPTTVLSQNDSGVGVKNAINTHGVKNFTGTFAPPWAVLNDFDFLETLPRRERVAGIAEAIKVALIRDGDFYRWLEANAQALARFDQSAEEFMVRRSAELHMHQIAYGGDPFELGSARPLDFGHWSAHKLEALTHHEVHHGEAVAIGIALDARYSALAGLLPEPEAQRIVELLDSLGLATFHPQLLATGPSGELALLAGLQEFREHLGGELTVTLLSGIGQGIEVHDIDMALMAQAIAWLSEREACHALAQ</sequence>
<dbReference type="PANTHER" id="PTHR43622:SF7">
    <property type="entry name" value="3-DEHYDROQUINATE SYNTHASE, CHLOROPLASTIC"/>
    <property type="match status" value="1"/>
</dbReference>
<evidence type="ECO:0000256" key="1">
    <source>
        <dbReference type="ARBA" id="ARBA00001911"/>
    </source>
</evidence>
<dbReference type="GO" id="GO:0008652">
    <property type="term" value="P:amino acid biosynthetic process"/>
    <property type="evidence" value="ECO:0007669"/>
    <property type="project" value="UniProtKB-KW"/>
</dbReference>
<evidence type="ECO:0000256" key="2">
    <source>
        <dbReference type="ARBA" id="ARBA00022605"/>
    </source>
</evidence>
<dbReference type="InterPro" id="IPR030960">
    <property type="entry name" value="DHQS/DOIS_N"/>
</dbReference>
<keyword evidence="2" id="KW-0028">Amino-acid biosynthesis</keyword>
<dbReference type="CDD" id="cd08198">
    <property type="entry name" value="DHQS-like"/>
    <property type="match status" value="1"/>
</dbReference>
<evidence type="ECO:0000313" key="8">
    <source>
        <dbReference type="EMBL" id="SFH76765.1"/>
    </source>
</evidence>
<dbReference type="Pfam" id="PF24621">
    <property type="entry name" value="DHQS_C"/>
    <property type="match status" value="1"/>
</dbReference>
<dbReference type="InterPro" id="IPR050071">
    <property type="entry name" value="Dehydroquinate_synthase"/>
</dbReference>
<dbReference type="Gene3D" id="1.20.1090.10">
    <property type="entry name" value="Dehydroquinate synthase-like - alpha domain"/>
    <property type="match status" value="1"/>
</dbReference>
<evidence type="ECO:0000256" key="5">
    <source>
        <dbReference type="ARBA" id="ARBA00023239"/>
    </source>
</evidence>
<keyword evidence="5" id="KW-0456">Lyase</keyword>
<accession>A0A1I3CQG2</accession>
<dbReference type="RefSeq" id="WP_092847084.1">
    <property type="nucleotide sequence ID" value="NZ_FOPY01000009.1"/>
</dbReference>
<comment type="cofactor">
    <cofactor evidence="1">
        <name>NAD(+)</name>
        <dbReference type="ChEBI" id="CHEBI:57540"/>
    </cofactor>
</comment>
<reference evidence="8 9" key="1">
    <citation type="submission" date="2016-10" db="EMBL/GenBank/DDBJ databases">
        <authorList>
            <person name="de Groot N.N."/>
        </authorList>
    </citation>
    <scope>NUCLEOTIDE SEQUENCE [LARGE SCALE GENOMIC DNA]</scope>
    <source>
        <strain evidence="8 9">CGMCC 1.6848</strain>
    </source>
</reference>
<evidence type="ECO:0000256" key="3">
    <source>
        <dbReference type="ARBA" id="ARBA00023027"/>
    </source>
</evidence>
<proteinExistence type="predicted"/>
<dbReference type="AlphaFoldDB" id="A0A1I3CQG2"/>
<dbReference type="GO" id="GO:0009073">
    <property type="term" value="P:aromatic amino acid family biosynthetic process"/>
    <property type="evidence" value="ECO:0007669"/>
    <property type="project" value="UniProtKB-KW"/>
</dbReference>
<dbReference type="Pfam" id="PF01761">
    <property type="entry name" value="DHQ_synthase"/>
    <property type="match status" value="1"/>
</dbReference>
<feature type="domain" description="3-dehydroquinate synthase C-terminal" evidence="7">
    <location>
        <begin position="230"/>
        <end position="357"/>
    </location>
</feature>
<dbReference type="GO" id="GO:0003856">
    <property type="term" value="F:3-dehydroquinate synthase activity"/>
    <property type="evidence" value="ECO:0007669"/>
    <property type="project" value="TreeGrafter"/>
</dbReference>
<dbReference type="Proteomes" id="UP000199040">
    <property type="component" value="Unassembled WGS sequence"/>
</dbReference>
<organism evidence="8 9">
    <name type="scientific">Modicisalibacter xianhensis</name>
    <dbReference type="NCBI Taxonomy" id="442341"/>
    <lineage>
        <taxon>Bacteria</taxon>
        <taxon>Pseudomonadati</taxon>
        <taxon>Pseudomonadota</taxon>
        <taxon>Gammaproteobacteria</taxon>
        <taxon>Oceanospirillales</taxon>
        <taxon>Halomonadaceae</taxon>
        <taxon>Modicisalibacter</taxon>
    </lineage>
</organism>
<dbReference type="SUPFAM" id="SSF56796">
    <property type="entry name" value="Dehydroquinate synthase-like"/>
    <property type="match status" value="1"/>
</dbReference>
<dbReference type="NCBIfam" id="NF004852">
    <property type="entry name" value="PRK06203.1"/>
    <property type="match status" value="1"/>
</dbReference>
<evidence type="ECO:0000259" key="7">
    <source>
        <dbReference type="Pfam" id="PF24621"/>
    </source>
</evidence>
<dbReference type="STRING" id="442341.SAMN04487959_10930"/>
<protein>
    <submittedName>
        <fullName evidence="8">3-dehydroquinate synthase</fullName>
    </submittedName>
</protein>
<evidence type="ECO:0000256" key="4">
    <source>
        <dbReference type="ARBA" id="ARBA00023141"/>
    </source>
</evidence>
<keyword evidence="4" id="KW-0057">Aromatic amino acid biosynthesis</keyword>
<dbReference type="PANTHER" id="PTHR43622">
    <property type="entry name" value="3-DEHYDROQUINATE SYNTHASE"/>
    <property type="match status" value="1"/>
</dbReference>
<name>A0A1I3CQG2_9GAMM</name>
<feature type="domain" description="3-dehydroquinate synthase N-terminal" evidence="6">
    <location>
        <begin position="115"/>
        <end position="226"/>
    </location>
</feature>
<gene>
    <name evidence="8" type="ORF">SAMN04487959_10930</name>
</gene>
<evidence type="ECO:0000259" key="6">
    <source>
        <dbReference type="Pfam" id="PF01761"/>
    </source>
</evidence>
<dbReference type="InterPro" id="IPR056179">
    <property type="entry name" value="DHQS_C"/>
</dbReference>
<evidence type="ECO:0000313" key="9">
    <source>
        <dbReference type="Proteomes" id="UP000199040"/>
    </source>
</evidence>